<keyword evidence="5 10" id="KW-0999">Mitochondrion inner membrane</keyword>
<evidence type="ECO:0000256" key="8">
    <source>
        <dbReference type="ARBA" id="ARBA00023136"/>
    </source>
</evidence>
<evidence type="ECO:0000256" key="2">
    <source>
        <dbReference type="ARBA" id="ARBA00010877"/>
    </source>
</evidence>
<protein>
    <recommendedName>
        <fullName evidence="3 10">MICOS complex subunit MIC60</fullName>
    </recommendedName>
    <alternativeName>
        <fullName evidence="10">Mitofilin</fullName>
    </alternativeName>
</protein>
<name>A0A8H7ZR75_9FUNG</name>
<evidence type="ECO:0000256" key="6">
    <source>
        <dbReference type="ARBA" id="ARBA00022989"/>
    </source>
</evidence>
<evidence type="ECO:0000256" key="10">
    <source>
        <dbReference type="RuleBase" id="RU363000"/>
    </source>
</evidence>
<feature type="compositionally biased region" description="Basic and acidic residues" evidence="11">
    <location>
        <begin position="12"/>
        <end position="24"/>
    </location>
</feature>
<evidence type="ECO:0000256" key="9">
    <source>
        <dbReference type="ARBA" id="ARBA00025571"/>
    </source>
</evidence>
<feature type="non-terminal residue" evidence="12">
    <location>
        <position position="1"/>
    </location>
</feature>
<comment type="subcellular location">
    <subcellularLocation>
        <location evidence="1 10">Mitochondrion inner membrane</location>
        <topology evidence="1 10">Single-pass membrane protein</topology>
    </subcellularLocation>
</comment>
<dbReference type="AlphaFoldDB" id="A0A8H7ZR75"/>
<keyword evidence="8" id="KW-0472">Membrane</keyword>
<dbReference type="PANTHER" id="PTHR15415:SF7">
    <property type="entry name" value="MICOS COMPLEX SUBUNIT MIC60"/>
    <property type="match status" value="1"/>
</dbReference>
<evidence type="ECO:0000313" key="12">
    <source>
        <dbReference type="EMBL" id="KAG5457593.1"/>
    </source>
</evidence>
<evidence type="ECO:0000256" key="7">
    <source>
        <dbReference type="ARBA" id="ARBA00023128"/>
    </source>
</evidence>
<feature type="region of interest" description="Disordered" evidence="11">
    <location>
        <begin position="1"/>
        <end position="24"/>
    </location>
</feature>
<evidence type="ECO:0000256" key="4">
    <source>
        <dbReference type="ARBA" id="ARBA00022692"/>
    </source>
</evidence>
<dbReference type="Proteomes" id="UP000673691">
    <property type="component" value="Unassembled WGS sequence"/>
</dbReference>
<dbReference type="InterPro" id="IPR019133">
    <property type="entry name" value="MIC60"/>
</dbReference>
<dbReference type="OrthoDB" id="10261039at2759"/>
<organism evidence="12 13">
    <name type="scientific">Olpidium bornovanus</name>
    <dbReference type="NCBI Taxonomy" id="278681"/>
    <lineage>
        <taxon>Eukaryota</taxon>
        <taxon>Fungi</taxon>
        <taxon>Fungi incertae sedis</taxon>
        <taxon>Olpidiomycota</taxon>
        <taxon>Olpidiomycotina</taxon>
        <taxon>Olpidiomycetes</taxon>
        <taxon>Olpidiales</taxon>
        <taxon>Olpidiaceae</taxon>
        <taxon>Olpidium</taxon>
    </lineage>
</organism>
<dbReference type="Pfam" id="PF09731">
    <property type="entry name" value="Mitofilin"/>
    <property type="match status" value="1"/>
</dbReference>
<evidence type="ECO:0000256" key="1">
    <source>
        <dbReference type="ARBA" id="ARBA00004434"/>
    </source>
</evidence>
<keyword evidence="4 10" id="KW-0812">Transmembrane</keyword>
<evidence type="ECO:0000313" key="13">
    <source>
        <dbReference type="Proteomes" id="UP000673691"/>
    </source>
</evidence>
<dbReference type="EMBL" id="JAEFCI010009804">
    <property type="protein sequence ID" value="KAG5457593.1"/>
    <property type="molecule type" value="Genomic_DNA"/>
</dbReference>
<reference evidence="12 13" key="1">
    <citation type="journal article" name="Sci. Rep.">
        <title>Genome-scale phylogenetic analyses confirm Olpidium as the closest living zoosporic fungus to the non-flagellated, terrestrial fungi.</title>
        <authorList>
            <person name="Chang Y."/>
            <person name="Rochon D."/>
            <person name="Sekimoto S."/>
            <person name="Wang Y."/>
            <person name="Chovatia M."/>
            <person name="Sandor L."/>
            <person name="Salamov A."/>
            <person name="Grigoriev I.V."/>
            <person name="Stajich J.E."/>
            <person name="Spatafora J.W."/>
        </authorList>
    </citation>
    <scope>NUCLEOTIDE SEQUENCE [LARGE SCALE GENOMIC DNA]</scope>
    <source>
        <strain evidence="12">S191</strain>
    </source>
</reference>
<gene>
    <name evidence="12" type="ORF">BJ554DRAFT_2351</name>
</gene>
<comment type="subunit">
    <text evidence="10">Component of the mitochondrial contact site and cristae organizing system (MICOS) complex.</text>
</comment>
<comment type="similarity">
    <text evidence="2 10">Belongs to the MICOS complex subunit Mic60 family.</text>
</comment>
<keyword evidence="13" id="KW-1185">Reference proteome</keyword>
<keyword evidence="6" id="KW-1133">Transmembrane helix</keyword>
<accession>A0A8H7ZR75</accession>
<evidence type="ECO:0000256" key="3">
    <source>
        <dbReference type="ARBA" id="ARBA00018116"/>
    </source>
</evidence>
<comment type="caution">
    <text evidence="12">The sequence shown here is derived from an EMBL/GenBank/DDBJ whole genome shotgun (WGS) entry which is preliminary data.</text>
</comment>
<dbReference type="PANTHER" id="PTHR15415">
    <property type="entry name" value="MITOFILIN"/>
    <property type="match status" value="1"/>
</dbReference>
<keyword evidence="7 10" id="KW-0496">Mitochondrion</keyword>
<dbReference type="GO" id="GO:0042407">
    <property type="term" value="P:cristae formation"/>
    <property type="evidence" value="ECO:0007669"/>
    <property type="project" value="TreeGrafter"/>
</dbReference>
<proteinExistence type="inferred from homology"/>
<evidence type="ECO:0000256" key="5">
    <source>
        <dbReference type="ARBA" id="ARBA00022792"/>
    </source>
</evidence>
<comment type="function">
    <text evidence="9">Component of the MICOS complex, a large protein complex of the mitochondrial inner membrane that plays crucial roles in the maintenance of crista junctions, inner membrane architecture, and formation of contact sites to the outer membrane. Plays a role in keeping cristae membranes connected to the inner boundary membrane. Also promotes protein import via the mitochondrial intermembrane space assembly (MIA) pathway.</text>
</comment>
<evidence type="ECO:0000256" key="11">
    <source>
        <dbReference type="SAM" id="MobiDB-lite"/>
    </source>
</evidence>
<dbReference type="GO" id="GO:0061617">
    <property type="term" value="C:MICOS complex"/>
    <property type="evidence" value="ECO:0007669"/>
    <property type="project" value="TreeGrafter"/>
</dbReference>
<sequence length="456" mass="48689">AGENVKTAAVTAKHEASAAKSEAAEAAHAAKDAATKAAHAAKDAAAGAAQAATDAATKAAHAAKVAAAGAAHAASKLAEKALGTPEVAALMLASSQSADPVIGHLGQTLHELDKILGQLPSEQAQKEAQQFMIAAAKDVKNLNAHLSQLKVDHHAAIQKIVGEHSKQLQQAAAEAEDRTREKVRKTENHLREDFALEKADFTLAHNEELKRQLNSQASKFEAKLRDELATQALTLERRWLREVRLQVDRERGGRLARLDQLETRLVALERLTDHNAGVLEESVRGHRLRAAVQALRDALSEPIRRPFARELAAVQAVAGVEGGNSSQGNAVICTAAASIPASAANVGVDTLPDLVSRFTVVAEEVRKVALVPEDAAGVVPHAISTILSSLMFRKHGLPEGDDVESILARTEFYLREEELDAATRELNQLKGWAKLIAGDWLKAARAHLEVKQALEV</sequence>